<dbReference type="OrthoDB" id="759142at2759"/>
<evidence type="ECO:0000256" key="7">
    <source>
        <dbReference type="RuleBase" id="RU003827"/>
    </source>
</evidence>
<dbReference type="Pfam" id="PF01105">
    <property type="entry name" value="EMP24_GP25L"/>
    <property type="match status" value="1"/>
</dbReference>
<evidence type="ECO:0000256" key="1">
    <source>
        <dbReference type="ARBA" id="ARBA00004479"/>
    </source>
</evidence>
<evidence type="ECO:0000256" key="6">
    <source>
        <dbReference type="ARBA" id="ARBA00023136"/>
    </source>
</evidence>
<dbReference type="InterPro" id="IPR009038">
    <property type="entry name" value="GOLD_dom"/>
</dbReference>
<evidence type="ECO:0000313" key="11">
    <source>
        <dbReference type="EMBL" id="KAG9394883.1"/>
    </source>
</evidence>
<keyword evidence="5 8" id="KW-1133">Transmembrane helix</keyword>
<sequence length="212" mass="23674">MAIQPAAVLVILCLFSSALAFSYDLPMSTTFCFTEELLKGTIVRSSFSATLDPSYVMDITVQIRGPDNDVIYSADGISVDPKRFLFTAASDGDYQCCISNRLVQSMRGAHDSVRRVTVDMKFDTDADSEEPSFLDKQVNVYQWEFNRIGRTLQSIMKEFAALKKSDAVMSADADTMKARIRWFSVLVVFILVGSGTMQAFVLSSFFKKKKIV</sequence>
<proteinExistence type="inferred from homology"/>
<feature type="transmembrane region" description="Helical" evidence="8">
    <location>
        <begin position="182"/>
        <end position="206"/>
    </location>
</feature>
<keyword evidence="12" id="KW-1185">Reference proteome</keyword>
<protein>
    <submittedName>
        <fullName evidence="11">Emp24/gp25L/p24 family</fullName>
    </submittedName>
</protein>
<feature type="signal peptide" evidence="9">
    <location>
        <begin position="1"/>
        <end position="20"/>
    </location>
</feature>
<accession>A0A8J6E2N1</accession>
<dbReference type="EMBL" id="JAHDYR010000012">
    <property type="protein sequence ID" value="KAG9394883.1"/>
    <property type="molecule type" value="Genomic_DNA"/>
</dbReference>
<dbReference type="InterPro" id="IPR015720">
    <property type="entry name" value="Emp24-like"/>
</dbReference>
<comment type="caution">
    <text evidence="11">The sequence shown here is derived from an EMBL/GenBank/DDBJ whole genome shotgun (WGS) entry which is preliminary data.</text>
</comment>
<organism evidence="11 12">
    <name type="scientific">Carpediemonas membranifera</name>
    <dbReference type="NCBI Taxonomy" id="201153"/>
    <lineage>
        <taxon>Eukaryota</taxon>
        <taxon>Metamonada</taxon>
        <taxon>Carpediemonas-like organisms</taxon>
        <taxon>Carpediemonas</taxon>
    </lineage>
</organism>
<evidence type="ECO:0000256" key="5">
    <source>
        <dbReference type="ARBA" id="ARBA00022989"/>
    </source>
</evidence>
<reference evidence="11" key="1">
    <citation type="submission" date="2021-05" db="EMBL/GenBank/DDBJ databases">
        <title>A free-living protist that lacks canonical eukaryotic 1 DNA replication and segregation systems.</title>
        <authorList>
            <person name="Salas-Leiva D.E."/>
            <person name="Tromer E.C."/>
            <person name="Curtis B.A."/>
            <person name="Jerlstrom-Hultqvist J."/>
            <person name="Kolisko M."/>
            <person name="Yi Z."/>
            <person name="Salas-Leiva J.S."/>
            <person name="Gallot-Lavallee L."/>
            <person name="Kops G.J.P.L."/>
            <person name="Archibald J.M."/>
            <person name="Simpson A.G.B."/>
            <person name="Roger A.J."/>
        </authorList>
    </citation>
    <scope>NUCLEOTIDE SEQUENCE</scope>
    <source>
        <strain evidence="11">BICM</strain>
    </source>
</reference>
<name>A0A8J6E2N1_9EUKA</name>
<dbReference type="SMART" id="SM01190">
    <property type="entry name" value="EMP24_GP25L"/>
    <property type="match status" value="1"/>
</dbReference>
<evidence type="ECO:0000256" key="8">
    <source>
        <dbReference type="SAM" id="Phobius"/>
    </source>
</evidence>
<feature type="chain" id="PRO_5035230828" evidence="9">
    <location>
        <begin position="21"/>
        <end position="212"/>
    </location>
</feature>
<evidence type="ECO:0000256" key="9">
    <source>
        <dbReference type="SAM" id="SignalP"/>
    </source>
</evidence>
<dbReference type="GO" id="GO:0016020">
    <property type="term" value="C:membrane"/>
    <property type="evidence" value="ECO:0007669"/>
    <property type="project" value="UniProtKB-SubCell"/>
</dbReference>
<evidence type="ECO:0000259" key="10">
    <source>
        <dbReference type="PROSITE" id="PS50866"/>
    </source>
</evidence>
<keyword evidence="6 8" id="KW-0472">Membrane</keyword>
<comment type="subcellular location">
    <subcellularLocation>
        <location evidence="1 7">Membrane</location>
        <topology evidence="1 7">Single-pass type I membrane protein</topology>
    </subcellularLocation>
</comment>
<evidence type="ECO:0000256" key="2">
    <source>
        <dbReference type="ARBA" id="ARBA00007104"/>
    </source>
</evidence>
<evidence type="ECO:0000313" key="12">
    <source>
        <dbReference type="Proteomes" id="UP000717585"/>
    </source>
</evidence>
<gene>
    <name evidence="11" type="ORF">J8273_0090</name>
</gene>
<evidence type="ECO:0000256" key="4">
    <source>
        <dbReference type="ARBA" id="ARBA00022729"/>
    </source>
</evidence>
<feature type="domain" description="GOLD" evidence="10">
    <location>
        <begin position="30"/>
        <end position="122"/>
    </location>
</feature>
<dbReference type="AlphaFoldDB" id="A0A8J6E2N1"/>
<keyword evidence="3 7" id="KW-0812">Transmembrane</keyword>
<keyword evidence="4 9" id="KW-0732">Signal</keyword>
<evidence type="ECO:0000256" key="3">
    <source>
        <dbReference type="ARBA" id="ARBA00022692"/>
    </source>
</evidence>
<dbReference type="Proteomes" id="UP000717585">
    <property type="component" value="Unassembled WGS sequence"/>
</dbReference>
<dbReference type="PROSITE" id="PS50866">
    <property type="entry name" value="GOLD"/>
    <property type="match status" value="1"/>
</dbReference>
<comment type="similarity">
    <text evidence="2 7">Belongs to the EMP24/GP25L family.</text>
</comment>
<dbReference type="PANTHER" id="PTHR22811">
    <property type="entry name" value="TRANSMEMBRANE EMP24 DOMAIN-CONTAINING PROTEIN"/>
    <property type="match status" value="1"/>
</dbReference>